<dbReference type="Gene3D" id="3.40.630.10">
    <property type="entry name" value="Zn peptidases"/>
    <property type="match status" value="1"/>
</dbReference>
<keyword evidence="6" id="KW-0482">Metalloprotease</keyword>
<evidence type="ECO:0000256" key="6">
    <source>
        <dbReference type="ARBA" id="ARBA00023049"/>
    </source>
</evidence>
<proteinExistence type="inferred from homology"/>
<evidence type="ECO:0000256" key="2">
    <source>
        <dbReference type="ARBA" id="ARBA00022670"/>
    </source>
</evidence>
<evidence type="ECO:0000256" key="7">
    <source>
        <dbReference type="NCBIfam" id="TIGR01882"/>
    </source>
</evidence>
<dbReference type="NCBIfam" id="NF003976">
    <property type="entry name" value="PRK05469.1"/>
    <property type="match status" value="1"/>
</dbReference>
<dbReference type="NCBIfam" id="TIGR01882">
    <property type="entry name" value="peptidase-T"/>
    <property type="match status" value="1"/>
</dbReference>
<accession>A0A1T5I5G4</accession>
<organism evidence="11 12">
    <name type="scientific">Photobacterium piscicola</name>
    <dbReference type="NCBI Taxonomy" id="1378299"/>
    <lineage>
        <taxon>Bacteria</taxon>
        <taxon>Pseudomonadati</taxon>
        <taxon>Pseudomonadota</taxon>
        <taxon>Gammaproteobacteria</taxon>
        <taxon>Vibrionales</taxon>
        <taxon>Vibrionaceae</taxon>
        <taxon>Photobacterium</taxon>
    </lineage>
</organism>
<comment type="cofactor">
    <cofactor evidence="9">
        <name>Zn(2+)</name>
        <dbReference type="ChEBI" id="CHEBI:29105"/>
    </cofactor>
    <text evidence="9">Binds 2 Zn(2+) ions per subunit.</text>
</comment>
<sequence length="409" mass="44673">MNIVERFLGYTKINTTTNQANGAAGIMPSSTGQYELACLVKKQLEALGCVDIVLRNTAILTATLPSNSKKQLPTVAFFGHLDTSSERTEDTHAEVVHYKGGNIPLSTGPILSLKEQPELANYVGQEIIVSDGQSLLGADDKAAIAAILNALQFFHENPEVEHGTIKVGFVPDEEQGLLGANAFDVNEFGADFAYTLDCCGIGEFVCENWNAGNAVVTFTGQSAHPMNSKDNLINSLLLANSFMTQFPAKETPEYTEGREGYYWMKKLAGNSAKTVLNMDIRDFTEEGYAYRKAFITEQVRLFNEANNNRAVLEISDRYSNVHNFLKDSTLPVDLAMAAYKENGIEPKVIPMRGGYDGAVLSEKGLPCPNIFTGAHNFHSIFEYLPVPSLIAASNVVKTIIINLTEHEGV</sequence>
<dbReference type="AlphaFoldDB" id="A0A1T5I5G4"/>
<dbReference type="GO" id="GO:0045148">
    <property type="term" value="F:tripeptide aminopeptidase activity"/>
    <property type="evidence" value="ECO:0007669"/>
    <property type="project" value="UniProtKB-UniRule"/>
</dbReference>
<feature type="active site" evidence="8">
    <location>
        <position position="82"/>
    </location>
</feature>
<dbReference type="Pfam" id="PF07687">
    <property type="entry name" value="M20_dimer"/>
    <property type="match status" value="1"/>
</dbReference>
<feature type="binding site" evidence="9">
    <location>
        <position position="378"/>
    </location>
    <ligand>
        <name>Zn(2+)</name>
        <dbReference type="ChEBI" id="CHEBI:29105"/>
        <label>2</label>
    </ligand>
</feature>
<evidence type="ECO:0000313" key="11">
    <source>
        <dbReference type="EMBL" id="SKC34206.1"/>
    </source>
</evidence>
<dbReference type="GO" id="GO:0006518">
    <property type="term" value="P:peptide metabolic process"/>
    <property type="evidence" value="ECO:0007669"/>
    <property type="project" value="InterPro"/>
</dbReference>
<dbReference type="InterPro" id="IPR036264">
    <property type="entry name" value="Bact_exopeptidase_dim_dom"/>
</dbReference>
<dbReference type="InterPro" id="IPR001261">
    <property type="entry name" value="ArgE/DapE_CS"/>
</dbReference>
<dbReference type="GO" id="GO:0006508">
    <property type="term" value="P:proteolysis"/>
    <property type="evidence" value="ECO:0007669"/>
    <property type="project" value="UniProtKB-UniRule"/>
</dbReference>
<evidence type="ECO:0000259" key="10">
    <source>
        <dbReference type="Pfam" id="PF07687"/>
    </source>
</evidence>
<dbReference type="EC" id="3.4.11.4" evidence="7"/>
<evidence type="ECO:0000256" key="3">
    <source>
        <dbReference type="ARBA" id="ARBA00022723"/>
    </source>
</evidence>
<feature type="binding site" evidence="9">
    <location>
        <position position="80"/>
    </location>
    <ligand>
        <name>Zn(2+)</name>
        <dbReference type="ChEBI" id="CHEBI:29105"/>
        <label>1</label>
    </ligand>
</feature>
<dbReference type="InterPro" id="IPR011650">
    <property type="entry name" value="Peptidase_M20_dimer"/>
</dbReference>
<dbReference type="InterPro" id="IPR010161">
    <property type="entry name" value="Peptidase_M20B"/>
</dbReference>
<evidence type="ECO:0000256" key="5">
    <source>
        <dbReference type="ARBA" id="ARBA00022833"/>
    </source>
</evidence>
<feature type="binding site" evidence="9">
    <location>
        <position position="197"/>
    </location>
    <ligand>
        <name>Zn(2+)</name>
        <dbReference type="ChEBI" id="CHEBI:29105"/>
        <label>1</label>
    </ligand>
</feature>
<feature type="active site" description="Proton acceptor" evidence="8">
    <location>
        <position position="173"/>
    </location>
</feature>
<evidence type="ECO:0000256" key="8">
    <source>
        <dbReference type="PIRSR" id="PIRSR037215-1"/>
    </source>
</evidence>
<keyword evidence="3 9" id="KW-0479">Metal-binding</keyword>
<keyword evidence="4 11" id="KW-0378">Hydrolase</keyword>
<dbReference type="PROSITE" id="PS00759">
    <property type="entry name" value="ARGE_DAPE_CPG2_2"/>
    <property type="match status" value="1"/>
</dbReference>
<evidence type="ECO:0000256" key="9">
    <source>
        <dbReference type="PIRSR" id="PIRSR037215-2"/>
    </source>
</evidence>
<dbReference type="PROSITE" id="PS00758">
    <property type="entry name" value="ARGE_DAPE_CPG2_1"/>
    <property type="match status" value="1"/>
</dbReference>
<keyword evidence="5 9" id="KW-0862">Zinc</keyword>
<dbReference type="NCBIfam" id="NF009920">
    <property type="entry name" value="PRK13381.1"/>
    <property type="match status" value="1"/>
</dbReference>
<feature type="binding site" evidence="9">
    <location>
        <position position="139"/>
    </location>
    <ligand>
        <name>Zn(2+)</name>
        <dbReference type="ChEBI" id="CHEBI:29105"/>
        <label>1</label>
    </ligand>
</feature>
<feature type="domain" description="Peptidase M20 dimerisation" evidence="10">
    <location>
        <begin position="210"/>
        <end position="284"/>
    </location>
</feature>
<dbReference type="PIRSF" id="PIRSF037215">
    <property type="entry name" value="Peptidase_M20B"/>
    <property type="match status" value="1"/>
</dbReference>
<name>A0A1T5I5G4_9GAMM</name>
<keyword evidence="11" id="KW-0031">Aminopeptidase</keyword>
<evidence type="ECO:0000313" key="12">
    <source>
        <dbReference type="Proteomes" id="UP000189966"/>
    </source>
</evidence>
<dbReference type="OrthoDB" id="9804934at2"/>
<dbReference type="RefSeq" id="WP_080159103.1">
    <property type="nucleotide sequence ID" value="NZ_FUZI01000014.1"/>
</dbReference>
<dbReference type="PANTHER" id="PTHR42994">
    <property type="entry name" value="PEPTIDASE T"/>
    <property type="match status" value="1"/>
</dbReference>
<comment type="similarity">
    <text evidence="1">Belongs to the peptidase M20B family.</text>
</comment>
<dbReference type="GO" id="GO:0008237">
    <property type="term" value="F:metallopeptidase activity"/>
    <property type="evidence" value="ECO:0007669"/>
    <property type="project" value="UniProtKB-KW"/>
</dbReference>
<evidence type="ECO:0000256" key="4">
    <source>
        <dbReference type="ARBA" id="ARBA00022801"/>
    </source>
</evidence>
<keyword evidence="2" id="KW-0645">Protease</keyword>
<gene>
    <name evidence="11" type="primary">pepT_5</name>
    <name evidence="11" type="ORF">CZ809_03818</name>
</gene>
<reference evidence="11 12" key="1">
    <citation type="submission" date="2017-02" db="EMBL/GenBank/DDBJ databases">
        <authorList>
            <person name="Peterson S.W."/>
        </authorList>
    </citation>
    <scope>NUCLEOTIDE SEQUENCE [LARGE SCALE GENOMIC DNA]</scope>
    <source>
        <strain evidence="12">type strain: NCCB 100098</strain>
    </source>
</reference>
<dbReference type="EMBL" id="FUZI01000014">
    <property type="protein sequence ID" value="SKC34206.1"/>
    <property type="molecule type" value="Genomic_DNA"/>
</dbReference>
<dbReference type="InterPro" id="IPR002933">
    <property type="entry name" value="Peptidase_M20"/>
</dbReference>
<evidence type="ECO:0000256" key="1">
    <source>
        <dbReference type="ARBA" id="ARBA00009692"/>
    </source>
</evidence>
<dbReference type="SUPFAM" id="SSF55031">
    <property type="entry name" value="Bacterial exopeptidase dimerisation domain"/>
    <property type="match status" value="1"/>
</dbReference>
<dbReference type="Pfam" id="PF01546">
    <property type="entry name" value="Peptidase_M20"/>
    <property type="match status" value="1"/>
</dbReference>
<feature type="binding site" evidence="9">
    <location>
        <position position="139"/>
    </location>
    <ligand>
        <name>Zn(2+)</name>
        <dbReference type="ChEBI" id="CHEBI:29105"/>
        <label>2</label>
    </ligand>
</feature>
<dbReference type="Gene3D" id="3.30.70.360">
    <property type="match status" value="1"/>
</dbReference>
<dbReference type="GO" id="GO:0008270">
    <property type="term" value="F:zinc ion binding"/>
    <property type="evidence" value="ECO:0007669"/>
    <property type="project" value="InterPro"/>
</dbReference>
<dbReference type="PANTHER" id="PTHR42994:SF1">
    <property type="entry name" value="PEPTIDASE T"/>
    <property type="match status" value="1"/>
</dbReference>
<feature type="binding site" evidence="9">
    <location>
        <position position="174"/>
    </location>
    <ligand>
        <name>Zn(2+)</name>
        <dbReference type="ChEBI" id="CHEBI:29105"/>
        <label>2</label>
    </ligand>
</feature>
<protein>
    <recommendedName>
        <fullName evidence="7">Peptidase T</fullName>
        <ecNumber evidence="7">3.4.11.4</ecNumber>
    </recommendedName>
</protein>
<dbReference type="Proteomes" id="UP000189966">
    <property type="component" value="Unassembled WGS sequence"/>
</dbReference>
<dbReference type="SUPFAM" id="SSF53187">
    <property type="entry name" value="Zn-dependent exopeptidases"/>
    <property type="match status" value="1"/>
</dbReference>